<dbReference type="GeneID" id="16573251"/>
<dbReference type="SUPFAM" id="SSF54631">
    <property type="entry name" value="CBS-domain pair"/>
    <property type="match status" value="3"/>
</dbReference>
<dbReference type="AlphaFoldDB" id="A0A3G1AA24"/>
<evidence type="ECO:0000256" key="1">
    <source>
        <dbReference type="ARBA" id="ARBA00023122"/>
    </source>
</evidence>
<evidence type="ECO:0000256" key="2">
    <source>
        <dbReference type="PROSITE-ProRule" id="PRU00703"/>
    </source>
</evidence>
<dbReference type="GeneID" id="25407077"/>
<proteinExistence type="predicted"/>
<dbReference type="PANTHER" id="PTHR43080:SF2">
    <property type="entry name" value="CBS DOMAIN-CONTAINING PROTEIN"/>
    <property type="match status" value="1"/>
</dbReference>
<dbReference type="InterPro" id="IPR000644">
    <property type="entry name" value="CBS_dom"/>
</dbReference>
<dbReference type="EMBL" id="CP007493">
    <property type="protein sequence ID" value="AJB42711.1"/>
    <property type="molecule type" value="Genomic_DNA"/>
</dbReference>
<sequence length="299" mass="32874">MRVAELPIGRFPPLAVLPRRSSVMDVLLAMGRNKVRHVPLVDEDGKLSGMVSARGVVDFLGGKRYDEIVVSRFGGDVYRALGDVSVDIISYDPPFVFNDSDVREVIELMVERGLGALAVVDKAHRVVGIVSERHVISLLADVDTHVKVKEIMTPEVVTASPMDTLQHCMRVMSERRIRRLPLASSGELKGIVTVKDVLAYLSKEESLSKLKSDRDAVYSTPLVYLASKPVITVEEEADVGEAVNHMKKHGIGALVVTRGGKITGVLTERDVLTRLPRVKGVEIFLDEAEKRIIGSRVSF</sequence>
<keyword evidence="1 2" id="KW-0129">CBS domain</keyword>
<reference evidence="5" key="1">
    <citation type="book" date="2010" name="EXTREMOPHILES" publisher="0:0-0">
        <title>Complete genome sequences of ten hyperthermophilic archaea reveal their metabolic capabilities and possible ecological roles.</title>
        <editorList>
            <person name="?"/>
        </editorList>
        <authorList>
            <person name="Ravin N.V."/>
            <person name="Mardanov A.V."/>
            <person name="Bonch-Osmolovskaya E.A."/>
            <person name="Skryabin K.G."/>
        </authorList>
    </citation>
    <scope>NUCLEOTIDE SEQUENCE [LARGE SCALE GENOMIC DNA]</scope>
    <source>
        <strain evidence="5">1505</strain>
    </source>
</reference>
<gene>
    <name evidence="4" type="ORF">TCARB_1671</name>
</gene>
<evidence type="ECO:0000313" key="5">
    <source>
        <dbReference type="Proteomes" id="UP000266720"/>
    </source>
</evidence>
<dbReference type="SMART" id="SM00116">
    <property type="entry name" value="CBS"/>
    <property type="match status" value="4"/>
</dbReference>
<feature type="domain" description="CBS" evidence="3">
    <location>
        <begin position="226"/>
        <end position="283"/>
    </location>
</feature>
<dbReference type="PANTHER" id="PTHR43080">
    <property type="entry name" value="CBS DOMAIN-CONTAINING PROTEIN CBSX3, MITOCHONDRIAL"/>
    <property type="match status" value="1"/>
</dbReference>
<name>A0A3G1AA24_9CREN</name>
<dbReference type="Proteomes" id="UP000266720">
    <property type="component" value="Chromosome"/>
</dbReference>
<evidence type="ECO:0000259" key="3">
    <source>
        <dbReference type="PROSITE" id="PS51371"/>
    </source>
</evidence>
<dbReference type="RefSeq" id="WP_020962286.1">
    <property type="nucleotide sequence ID" value="NZ_CP007493.1"/>
</dbReference>
<accession>A0A3G1AA24</accession>
<dbReference type="KEGG" id="tcb:TCARB_1671"/>
<feature type="domain" description="CBS" evidence="3">
    <location>
        <begin position="152"/>
        <end position="207"/>
    </location>
</feature>
<dbReference type="PROSITE" id="PS51371">
    <property type="entry name" value="CBS"/>
    <property type="match status" value="4"/>
</dbReference>
<dbReference type="STRING" id="697581.TCARB_1671"/>
<dbReference type="Gene3D" id="3.10.580.10">
    <property type="entry name" value="CBS-domain"/>
    <property type="match status" value="2"/>
</dbReference>
<feature type="domain" description="CBS" evidence="3">
    <location>
        <begin position="10"/>
        <end position="67"/>
    </location>
</feature>
<dbReference type="Pfam" id="PF00571">
    <property type="entry name" value="CBS"/>
    <property type="match status" value="4"/>
</dbReference>
<protein>
    <recommendedName>
        <fullName evidence="3">CBS domain-containing protein</fullName>
    </recommendedName>
</protein>
<dbReference type="InterPro" id="IPR051257">
    <property type="entry name" value="Diverse_CBS-Domain"/>
</dbReference>
<organism evidence="4 5">
    <name type="scientific">Thermofilum adornatum 1505</name>
    <dbReference type="NCBI Taxonomy" id="697581"/>
    <lineage>
        <taxon>Archaea</taxon>
        <taxon>Thermoproteota</taxon>
        <taxon>Thermoprotei</taxon>
        <taxon>Thermofilales</taxon>
        <taxon>Thermofilaceae</taxon>
        <taxon>Thermofilum</taxon>
    </lineage>
</organism>
<dbReference type="CDD" id="cd17778">
    <property type="entry name" value="CBS_arch_repeat2"/>
    <property type="match status" value="1"/>
</dbReference>
<evidence type="ECO:0000313" key="4">
    <source>
        <dbReference type="EMBL" id="AJB42711.1"/>
    </source>
</evidence>
<dbReference type="InterPro" id="IPR046342">
    <property type="entry name" value="CBS_dom_sf"/>
</dbReference>
<feature type="domain" description="CBS" evidence="3">
    <location>
        <begin position="88"/>
        <end position="148"/>
    </location>
</feature>